<evidence type="ECO:0000313" key="1">
    <source>
        <dbReference type="EMBL" id="KRQ85957.1"/>
    </source>
</evidence>
<proteinExistence type="predicted"/>
<reference evidence="1 2" key="1">
    <citation type="submission" date="2015-09" db="EMBL/GenBank/DDBJ databases">
        <title>Draft genome sequence of a Caloramator mitchellensis, a moderate thermophile from the Great Artesian Basin of Australia.</title>
        <authorList>
            <person name="Patel B.K."/>
        </authorList>
    </citation>
    <scope>NUCLEOTIDE SEQUENCE [LARGE SCALE GENOMIC DNA]</scope>
    <source>
        <strain evidence="1 2">VF08</strain>
    </source>
</reference>
<dbReference type="RefSeq" id="WP_057979542.1">
    <property type="nucleotide sequence ID" value="NZ_LKHP01000019.1"/>
</dbReference>
<accession>A0A0R3JZF1</accession>
<dbReference type="PATRIC" id="fig|908809.3.peg.2247"/>
<keyword evidence="2" id="KW-1185">Reference proteome</keyword>
<dbReference type="NCBIfam" id="TIGR02841">
    <property type="entry name" value="spore_YyaC"/>
    <property type="match status" value="1"/>
</dbReference>
<dbReference type="EMBL" id="LKHP01000019">
    <property type="protein sequence ID" value="KRQ85957.1"/>
    <property type="molecule type" value="Genomic_DNA"/>
</dbReference>
<dbReference type="Pfam" id="PF06866">
    <property type="entry name" value="DUF1256"/>
    <property type="match status" value="1"/>
</dbReference>
<evidence type="ECO:0008006" key="3">
    <source>
        <dbReference type="Google" id="ProtNLM"/>
    </source>
</evidence>
<dbReference type="STRING" id="908809.ABG79_02261"/>
<dbReference type="AlphaFoldDB" id="A0A0R3JZF1"/>
<dbReference type="InterPro" id="IPR009665">
    <property type="entry name" value="YyaC"/>
</dbReference>
<organism evidence="1 2">
    <name type="scientific">Caloramator mitchellensis</name>
    <dbReference type="NCBI Taxonomy" id="908809"/>
    <lineage>
        <taxon>Bacteria</taxon>
        <taxon>Bacillati</taxon>
        <taxon>Bacillota</taxon>
        <taxon>Clostridia</taxon>
        <taxon>Eubacteriales</taxon>
        <taxon>Clostridiaceae</taxon>
        <taxon>Caloramator</taxon>
    </lineage>
</organism>
<dbReference type="InterPro" id="IPR023430">
    <property type="entry name" value="Pept_HybD-like_dom_sf"/>
</dbReference>
<dbReference type="OrthoDB" id="9815953at2"/>
<evidence type="ECO:0000313" key="2">
    <source>
        <dbReference type="Proteomes" id="UP000052015"/>
    </source>
</evidence>
<dbReference type="SUPFAM" id="SSF53163">
    <property type="entry name" value="HybD-like"/>
    <property type="match status" value="1"/>
</dbReference>
<protein>
    <recommendedName>
        <fullName evidence="3">Sporulation protein YyaC</fullName>
    </recommendedName>
</protein>
<dbReference type="Proteomes" id="UP000052015">
    <property type="component" value="Unassembled WGS sequence"/>
</dbReference>
<name>A0A0R3JZF1_CALMK</name>
<sequence>MLQEKKLYYSIETNKPNSAFHLSNQISSLVINEANNRDIVVMCIGTDRSTGDCLGPLVGEKLSKSYIFNELNVLGTLEKPVHAKNLDQNLEYVYSNFKNPYIIAVDASLGKYENIGRINLYYGPLFPGAGVNKKLTPVGDISITGIVNMSGFMEYLILQNTRLSLVMKMADTISFSLYMGLKRYFEHNKARFL</sequence>
<gene>
    <name evidence="1" type="ORF">ABG79_02261</name>
</gene>
<comment type="caution">
    <text evidence="1">The sequence shown here is derived from an EMBL/GenBank/DDBJ whole genome shotgun (WGS) entry which is preliminary data.</text>
</comment>